<evidence type="ECO:0000313" key="2">
    <source>
        <dbReference type="EMBL" id="RMQ19831.1"/>
    </source>
</evidence>
<evidence type="ECO:0000313" key="3">
    <source>
        <dbReference type="Proteomes" id="UP000269044"/>
    </source>
</evidence>
<sequence>MILGSAIRAPNGFGPLSSESVVYFLTSDGIRNRSRVVVFDDYGKQAHIVTFTRLEFEDAIRSGVLVEDFNHDWYPPWLQRTNGISQQHLESERVAPRESYDAKLNRRFAAIAHLVARAPAILSDENLESLISQHAKDQAPQQNSTRLKLWFLAYMIFGQDKRALMPRLHQIGHWDRSSKTEKRLGRRGKRAPDGGYPVTEDMKSKILSGFSKHNSPEKSENTIYRKILVDTFGCIVIEGSTGVEFWHPHGQPFPSFDQFKYWIIEQTTARDRTRARLGPSKARSLAGFIGRFSDSLCNVNQLVEFDGFYPSAKLSGVTEGSAQDSFCVVRGTCVKSGAVVALGFARGHETMEAYRMALFCMAIGKEKFAELFGVTLKAGDWSSVGLSKAFVFDRGPAAAMNCEDAIDWLSRLELTPTHSGQSKASVESSHPREKQSGDQPTHFQSNFNFVMAARAEIYRAIEDNRISDASGRMTEEDWLEGFAPSPNNIFKRYDSLGRNSAVNMPFEKAVRVFLTPYPISIRRDGVYLYSRRYNSQSVSDTGVFDRIARNGVIEIQAYVLTMCVRHIWIELDGELHELSMVLSAGVEPDSSDITLDDLALINEARLQAQSLLRVQKMAVPEELDQRFQQDTGQLRHSGTRKLGRPKKDAASKRDEEDFKAVMGGKK</sequence>
<reference evidence="2 3" key="1">
    <citation type="submission" date="2018-08" db="EMBL/GenBank/DDBJ databases">
        <title>Recombination of ecologically and evolutionarily significant loci maintains genetic cohesion in the Pseudomonas syringae species complex.</title>
        <authorList>
            <person name="Dillon M."/>
            <person name="Thakur S."/>
            <person name="Almeida R.N.D."/>
            <person name="Weir B.S."/>
            <person name="Guttman D.S."/>
        </authorList>
    </citation>
    <scope>NUCLEOTIDE SEQUENCE [LARGE SCALE GENOMIC DNA]</scope>
    <source>
        <strain evidence="2 3">ICMP 13052</strain>
    </source>
</reference>
<accession>A0A3M4JTG5</accession>
<feature type="compositionally biased region" description="Basic and acidic residues" evidence="1">
    <location>
        <begin position="645"/>
        <end position="659"/>
    </location>
</feature>
<protein>
    <submittedName>
        <fullName evidence="2">Transposase, TnsB-like protein</fullName>
    </submittedName>
</protein>
<evidence type="ECO:0000256" key="1">
    <source>
        <dbReference type="SAM" id="MobiDB-lite"/>
    </source>
</evidence>
<feature type="region of interest" description="Disordered" evidence="1">
    <location>
        <begin position="179"/>
        <end position="198"/>
    </location>
</feature>
<dbReference type="AlphaFoldDB" id="A0A3M4JTG5"/>
<feature type="region of interest" description="Disordered" evidence="1">
    <location>
        <begin position="419"/>
        <end position="443"/>
    </location>
</feature>
<dbReference type="EMBL" id="RBRA01000262">
    <property type="protein sequence ID" value="RMQ19831.1"/>
    <property type="molecule type" value="Genomic_DNA"/>
</dbReference>
<gene>
    <name evidence="2" type="ORF">ALQ08_03746</name>
</gene>
<dbReference type="Proteomes" id="UP000269044">
    <property type="component" value="Unassembled WGS sequence"/>
</dbReference>
<feature type="compositionally biased region" description="Polar residues" evidence="1">
    <location>
        <begin position="419"/>
        <end position="428"/>
    </location>
</feature>
<name>A0A3M4JTG5_9PSED</name>
<organism evidence="2 3">
    <name type="scientific">Pseudomonas syringae pv. delphinii</name>
    <dbReference type="NCBI Taxonomy" id="192088"/>
    <lineage>
        <taxon>Bacteria</taxon>
        <taxon>Pseudomonadati</taxon>
        <taxon>Pseudomonadota</taxon>
        <taxon>Gammaproteobacteria</taxon>
        <taxon>Pseudomonadales</taxon>
        <taxon>Pseudomonadaceae</taxon>
        <taxon>Pseudomonas</taxon>
    </lineage>
</organism>
<dbReference type="RefSeq" id="WP_259641857.1">
    <property type="nucleotide sequence ID" value="NZ_RBRA01000262.1"/>
</dbReference>
<feature type="region of interest" description="Disordered" evidence="1">
    <location>
        <begin position="625"/>
        <end position="666"/>
    </location>
</feature>
<comment type="caution">
    <text evidence="2">The sequence shown here is derived from an EMBL/GenBank/DDBJ whole genome shotgun (WGS) entry which is preliminary data.</text>
</comment>
<proteinExistence type="predicted"/>
<feature type="compositionally biased region" description="Polar residues" evidence="1">
    <location>
        <begin position="626"/>
        <end position="636"/>
    </location>
</feature>